<dbReference type="PANTHER" id="PTHR40254:SF1">
    <property type="entry name" value="BLR0577 PROTEIN"/>
    <property type="match status" value="1"/>
</dbReference>
<dbReference type="InterPro" id="IPR052189">
    <property type="entry name" value="L-asp_N-monooxygenase_NS-form"/>
</dbReference>
<protein>
    <recommendedName>
        <fullName evidence="1">FAD-dependent urate hydroxylase HpyO/Asp monooxygenase CreE-like FAD/NAD(P)-binding domain-containing protein</fullName>
    </recommendedName>
</protein>
<dbReference type="Gene3D" id="3.50.50.60">
    <property type="entry name" value="FAD/NAD(P)-binding domain"/>
    <property type="match status" value="1"/>
</dbReference>
<gene>
    <name evidence="2" type="ORF">GJJ30_17070</name>
</gene>
<dbReference type="SUPFAM" id="SSF51905">
    <property type="entry name" value="FAD/NAD(P)-binding domain"/>
    <property type="match status" value="1"/>
</dbReference>
<dbReference type="RefSeq" id="WP_154176368.1">
    <property type="nucleotide sequence ID" value="NZ_WJXZ01000009.1"/>
</dbReference>
<sequence>MNEEKARKRIAILGAGPSGLFMYKRLVEANRSDWEIDIFDKNSQLGAGMPYSQEGANEEHVTNVSSNEVPDLVTSLEEWLQTLPQAMLDRYGIDPQKFTEYKVVPRLLFGNYLAAQFDLLLEQANKLGISTRVHFSSAITDITDQPDHQQVVVTVNGRDVFAFDQVILCTGHHWPKKHEGTVRNYFDSPYPPAKLILPLNHTVAIRGSSLTAIDAIRTLARNNGTFITQPDGKLSFQADTSSPDFKLVIHSRGGFLPTIRFHLEESLLSKDALLTTEEIAAERARNDGFLPLDYVFEKNFKEVLRSKDPGLYEQIKAMRLEEFVDMMMDPRERLEAFELFKIEYREAQQSIQRQESISWKELLAELSYTMNYPAKYFSAEDMLRLQKVLMPLIAIVIAFVPQRSAQELLALHQADRLSIISVGSDSEVEPEKNGGATVRYTSEDNQLQVMYYQTFVDCIGQPHLPFEDFPFKSLIDARSVSPARLRFRSAQEGEMERIADTNRVEQGLTGDFYLKVPGLAINDHFQVVDANQVANPRIYMMAVPYMGGYNPDYSGLDFCDTASERILNRLLELQDCAELMDHKFDIPETT</sequence>
<dbReference type="InterPro" id="IPR038732">
    <property type="entry name" value="HpyO/CreE_NAD-binding"/>
</dbReference>
<dbReference type="EMBL" id="WJXZ01000009">
    <property type="protein sequence ID" value="MRS63014.1"/>
    <property type="molecule type" value="Genomic_DNA"/>
</dbReference>
<evidence type="ECO:0000313" key="2">
    <source>
        <dbReference type="EMBL" id="MRS63014.1"/>
    </source>
</evidence>
<reference evidence="2 3" key="1">
    <citation type="journal article" date="2018" name="Antonie Van Leeuwenhoek">
        <title>Larkinella terrae sp. nov., isolated from soil on Jeju Island, South Korea.</title>
        <authorList>
            <person name="Ten L.N."/>
            <person name="Jeon J."/>
            <person name="Park S.J."/>
            <person name="Park S."/>
            <person name="Lee S.Y."/>
            <person name="Kim M.K."/>
            <person name="Jung H.Y."/>
        </authorList>
    </citation>
    <scope>NUCLEOTIDE SEQUENCE [LARGE SCALE GENOMIC DNA]</scope>
    <source>
        <strain evidence="2 3">KCTC 52001</strain>
    </source>
</reference>
<dbReference type="OrthoDB" id="6309046at2"/>
<dbReference type="AlphaFoldDB" id="A0A7K0EMH5"/>
<proteinExistence type="predicted"/>
<dbReference type="InterPro" id="IPR036188">
    <property type="entry name" value="FAD/NAD-bd_sf"/>
</dbReference>
<accession>A0A7K0EMH5</accession>
<evidence type="ECO:0000259" key="1">
    <source>
        <dbReference type="Pfam" id="PF13454"/>
    </source>
</evidence>
<dbReference type="Proteomes" id="UP000441754">
    <property type="component" value="Unassembled WGS sequence"/>
</dbReference>
<feature type="domain" description="FAD-dependent urate hydroxylase HpyO/Asp monooxygenase CreE-like FAD/NAD(P)-binding" evidence="1">
    <location>
        <begin position="11"/>
        <end position="172"/>
    </location>
</feature>
<keyword evidence="3" id="KW-1185">Reference proteome</keyword>
<evidence type="ECO:0000313" key="3">
    <source>
        <dbReference type="Proteomes" id="UP000441754"/>
    </source>
</evidence>
<comment type="caution">
    <text evidence="2">The sequence shown here is derived from an EMBL/GenBank/DDBJ whole genome shotgun (WGS) entry which is preliminary data.</text>
</comment>
<organism evidence="2 3">
    <name type="scientific">Larkinella terrae</name>
    <dbReference type="NCBI Taxonomy" id="2025311"/>
    <lineage>
        <taxon>Bacteria</taxon>
        <taxon>Pseudomonadati</taxon>
        <taxon>Bacteroidota</taxon>
        <taxon>Cytophagia</taxon>
        <taxon>Cytophagales</taxon>
        <taxon>Spirosomataceae</taxon>
        <taxon>Larkinella</taxon>
    </lineage>
</organism>
<dbReference type="PANTHER" id="PTHR40254">
    <property type="entry name" value="BLR0577 PROTEIN"/>
    <property type="match status" value="1"/>
</dbReference>
<dbReference type="Pfam" id="PF13454">
    <property type="entry name" value="NAD_binding_9"/>
    <property type="match status" value="1"/>
</dbReference>
<name>A0A7K0EMH5_9BACT</name>